<reference evidence="3 5" key="1">
    <citation type="submission" date="2018-03" db="EMBL/GenBank/DDBJ databases">
        <title>Genomic Encyclopedia of Archaeal and Bacterial Type Strains, Phase II (KMG-II): from individual species to whole genera.</title>
        <authorList>
            <person name="Goeker M."/>
        </authorList>
    </citation>
    <scope>NUCLEOTIDE SEQUENCE [LARGE SCALE GENOMIC DNA]</scope>
    <source>
        <strain evidence="3 5">DSM 21548</strain>
    </source>
</reference>
<dbReference type="InterPro" id="IPR000073">
    <property type="entry name" value="AB_hydrolase_1"/>
</dbReference>
<name>A0A2P8GU35_9MICO</name>
<dbReference type="EMBL" id="RZGY01000002">
    <property type="protein sequence ID" value="RUQ84781.1"/>
    <property type="molecule type" value="Genomic_DNA"/>
</dbReference>
<evidence type="ECO:0000313" key="3">
    <source>
        <dbReference type="EMBL" id="PSL37472.1"/>
    </source>
</evidence>
<feature type="domain" description="AB hydrolase-1" evidence="2">
    <location>
        <begin position="33"/>
        <end position="155"/>
    </location>
</feature>
<dbReference type="Proteomes" id="UP000268291">
    <property type="component" value="Unassembled WGS sequence"/>
</dbReference>
<organism evidence="3 5">
    <name type="scientific">Labedella gwakjiensis</name>
    <dbReference type="NCBI Taxonomy" id="390269"/>
    <lineage>
        <taxon>Bacteria</taxon>
        <taxon>Bacillati</taxon>
        <taxon>Actinomycetota</taxon>
        <taxon>Actinomycetes</taxon>
        <taxon>Micrococcales</taxon>
        <taxon>Microbacteriaceae</taxon>
        <taxon>Labedella</taxon>
    </lineage>
</organism>
<dbReference type="InterPro" id="IPR029058">
    <property type="entry name" value="AB_hydrolase_fold"/>
</dbReference>
<dbReference type="GO" id="GO:0016020">
    <property type="term" value="C:membrane"/>
    <property type="evidence" value="ECO:0007669"/>
    <property type="project" value="TreeGrafter"/>
</dbReference>
<dbReference type="PANTHER" id="PTHR43798">
    <property type="entry name" value="MONOACYLGLYCEROL LIPASE"/>
    <property type="match status" value="1"/>
</dbReference>
<evidence type="ECO:0000313" key="5">
    <source>
        <dbReference type="Proteomes" id="UP000241203"/>
    </source>
</evidence>
<dbReference type="Pfam" id="PF00561">
    <property type="entry name" value="Abhydrolase_1"/>
    <property type="match status" value="1"/>
</dbReference>
<dbReference type="RefSeq" id="WP_106562609.1">
    <property type="nucleotide sequence ID" value="NZ_PYAU01000001.1"/>
</dbReference>
<accession>A0A2P8GU35</accession>
<keyword evidence="6" id="KW-1185">Reference proteome</keyword>
<evidence type="ECO:0000259" key="2">
    <source>
        <dbReference type="Pfam" id="PF00561"/>
    </source>
</evidence>
<dbReference type="OrthoDB" id="2987348at2"/>
<dbReference type="InterPro" id="IPR050266">
    <property type="entry name" value="AB_hydrolase_sf"/>
</dbReference>
<dbReference type="PANTHER" id="PTHR43798:SF31">
    <property type="entry name" value="AB HYDROLASE SUPERFAMILY PROTEIN YCLE"/>
    <property type="match status" value="1"/>
</dbReference>
<dbReference type="AlphaFoldDB" id="A0A2P8GU35"/>
<evidence type="ECO:0000313" key="6">
    <source>
        <dbReference type="Proteomes" id="UP000268291"/>
    </source>
</evidence>
<protein>
    <submittedName>
        <fullName evidence="3">2-(Acetamidomethylene)succinate hydrolase</fullName>
    </submittedName>
    <submittedName>
        <fullName evidence="4">Alpha/beta hydrolase</fullName>
    </submittedName>
</protein>
<dbReference type="GO" id="GO:0016787">
    <property type="term" value="F:hydrolase activity"/>
    <property type="evidence" value="ECO:0007669"/>
    <property type="project" value="UniProtKB-KW"/>
</dbReference>
<evidence type="ECO:0000313" key="4">
    <source>
        <dbReference type="EMBL" id="RUQ84781.1"/>
    </source>
</evidence>
<dbReference type="EMBL" id="PYAU01000001">
    <property type="protein sequence ID" value="PSL37472.1"/>
    <property type="molecule type" value="Genomic_DNA"/>
</dbReference>
<dbReference type="PRINTS" id="PR00111">
    <property type="entry name" value="ABHYDROLASE"/>
</dbReference>
<reference evidence="4 6" key="2">
    <citation type="submission" date="2018-12" db="EMBL/GenBank/DDBJ databases">
        <authorList>
            <person name="hu s."/>
            <person name="Xu Y."/>
            <person name="Xu B."/>
            <person name="Li F."/>
        </authorList>
    </citation>
    <scope>NUCLEOTIDE SEQUENCE [LARGE SCALE GENOMIC DNA]</scope>
    <source>
        <strain evidence="4 6">KSW2-17</strain>
    </source>
</reference>
<keyword evidence="1 3" id="KW-0378">Hydrolase</keyword>
<dbReference type="Gene3D" id="3.40.50.1820">
    <property type="entry name" value="alpha/beta hydrolase"/>
    <property type="match status" value="1"/>
</dbReference>
<gene>
    <name evidence="3" type="ORF">CLV49_1079</name>
    <name evidence="4" type="ORF">ELQ93_14430</name>
</gene>
<evidence type="ECO:0000256" key="1">
    <source>
        <dbReference type="ARBA" id="ARBA00022801"/>
    </source>
</evidence>
<proteinExistence type="predicted"/>
<comment type="caution">
    <text evidence="3">The sequence shown here is derived from an EMBL/GenBank/DDBJ whole genome shotgun (WGS) entry which is preliminary data.</text>
</comment>
<dbReference type="SUPFAM" id="SSF53474">
    <property type="entry name" value="alpha/beta-Hydrolases"/>
    <property type="match status" value="1"/>
</dbReference>
<dbReference type="Proteomes" id="UP000241203">
    <property type="component" value="Unassembled WGS sequence"/>
</dbReference>
<sequence>MALTPSVVDIGDGLSRTRGAGIELAFRVRGAGPAVVLLHGTSANHAVWEPVGDLLADRATVIALDQRGHGRSDKPDHGYAGDDFVTDVVTVLDALGIEHALVAGHSLGGRNAWLAAALHPDRVSGAVVVDYTPYVEADVLDELAVRVAGGFREFADVAEIEAYLAARYPKILPGAVSRRARWGYQPTADGGWAPLASPSAMAQLIDGFRTPFDEEFRSVPTAMTHLRGSASAIVSEAAWERAAQDRPEDRWVDVPAADHYIPEENPDIVAAEIARALGI</sequence>